<feature type="chain" id="PRO_5016579434" evidence="1">
    <location>
        <begin position="27"/>
        <end position="420"/>
    </location>
</feature>
<dbReference type="EMBL" id="QQNB01000001">
    <property type="protein sequence ID" value="RDE06355.1"/>
    <property type="molecule type" value="Genomic_DNA"/>
</dbReference>
<gene>
    <name evidence="2" type="ORF">DVW87_01090</name>
</gene>
<evidence type="ECO:0000313" key="3">
    <source>
        <dbReference type="Proteomes" id="UP000253918"/>
    </source>
</evidence>
<keyword evidence="1" id="KW-0732">Signal</keyword>
<proteinExistence type="predicted"/>
<dbReference type="Proteomes" id="UP000253918">
    <property type="component" value="Unassembled WGS sequence"/>
</dbReference>
<feature type="signal peptide" evidence="1">
    <location>
        <begin position="1"/>
        <end position="26"/>
    </location>
</feature>
<dbReference type="RefSeq" id="WP_114685936.1">
    <property type="nucleotide sequence ID" value="NZ_QQNB01000001.1"/>
</dbReference>
<name>A0A369VXK6_9SPHN</name>
<comment type="caution">
    <text evidence="2">The sequence shown here is derived from an EMBL/GenBank/DDBJ whole genome shotgun (WGS) entry which is preliminary data.</text>
</comment>
<evidence type="ECO:0000256" key="1">
    <source>
        <dbReference type="SAM" id="SignalP"/>
    </source>
</evidence>
<dbReference type="AlphaFoldDB" id="A0A369VXK6"/>
<keyword evidence="3" id="KW-1185">Reference proteome</keyword>
<dbReference type="OrthoDB" id="7420165at2"/>
<accession>A0A369VXK6</accession>
<evidence type="ECO:0000313" key="2">
    <source>
        <dbReference type="EMBL" id="RDE06355.1"/>
    </source>
</evidence>
<organism evidence="2 3">
    <name type="scientific">Sphingomonas aracearum</name>
    <dbReference type="NCBI Taxonomy" id="2283317"/>
    <lineage>
        <taxon>Bacteria</taxon>
        <taxon>Pseudomonadati</taxon>
        <taxon>Pseudomonadota</taxon>
        <taxon>Alphaproteobacteria</taxon>
        <taxon>Sphingomonadales</taxon>
        <taxon>Sphingomonadaceae</taxon>
        <taxon>Sphingomonas</taxon>
    </lineage>
</organism>
<reference evidence="2 3" key="1">
    <citation type="submission" date="2018-07" db="EMBL/GenBank/DDBJ databases">
        <title>a novel species of Sphingomonas isolated from the rhizosphere soil of Araceae plant.</title>
        <authorList>
            <person name="Zhiyong W."/>
            <person name="Qinglan Z."/>
            <person name="Zhiwei F."/>
            <person name="Ding X."/>
            <person name="Gejiao W."/>
            <person name="Shixue Z."/>
        </authorList>
    </citation>
    <scope>NUCLEOTIDE SEQUENCE [LARGE SCALE GENOMIC DNA]</scope>
    <source>
        <strain evidence="2 3">WZY 27</strain>
    </source>
</reference>
<sequence>MSVRPFRPLPIALALACAATGGVVLAQIENANRGVAPVDSSRSYEVGGVQVDVTGKTAEEARYAGWRLAQRRGWQMLTKRLGGGPMLPDGALNALVTGIVVEHEQIGPTRYVARLGVLFDRGRASSILGVVDGSARSAPMLVLPLEVSGGAETVFEQRSLWQQAWARFRTGTSAVDYVRPSGGGPDALLLNAGQISRPSRGWWRTVLDLYGAEDMLFPVVRLQRQWPGGPVIGVFQARHGPDNRALGSFTLRVSGPEGIPALLDAGVKRLDAIYSTALSSGQLAVDPSLAYVPPPMPVDETVTDEAGDLDNLLSSLGADTGTAAVTITLQYETPAVGAVTSTEAAVRSIPGVSAATTTSLALGGVSVMRVTYDADPALLRTSLEQRGWTVSGQGAALRIRRGAAPTIDLPAIPADNATAG</sequence>
<protein>
    <submittedName>
        <fullName evidence="2">Heavy-metal-associated domain-containing protein</fullName>
    </submittedName>
</protein>